<organism evidence="4 5">
    <name type="scientific">Thermus filiformis</name>
    <dbReference type="NCBI Taxonomy" id="276"/>
    <lineage>
        <taxon>Bacteria</taxon>
        <taxon>Thermotogati</taxon>
        <taxon>Deinococcota</taxon>
        <taxon>Deinococci</taxon>
        <taxon>Thermales</taxon>
        <taxon>Thermaceae</taxon>
        <taxon>Thermus</taxon>
    </lineage>
</organism>
<dbReference type="InterPro" id="IPR050832">
    <property type="entry name" value="Bact_Acetyltransf"/>
</dbReference>
<keyword evidence="1" id="KW-0808">Transferase</keyword>
<sequence>MEGMRLVSVHFRPLTLEDAPLVHALYRESPAYFALIGMEIPALEDVVREISALAQDPRRRACLIQAHGEPVGYLDYKLHYPEEDAATLSLLLIRENLQGNGLGQAALAHLEEALAGSVRRLYAVVYGQNPRARRFFQAQGYRFVKDGGPPLAWYAKELKAP</sequence>
<evidence type="ECO:0000259" key="3">
    <source>
        <dbReference type="PROSITE" id="PS51186"/>
    </source>
</evidence>
<dbReference type="PATRIC" id="fig|276.5.peg.1403"/>
<comment type="caution">
    <text evidence="4">The sequence shown here is derived from an EMBL/GenBank/DDBJ whole genome shotgun (WGS) entry which is preliminary data.</text>
</comment>
<dbReference type="Gene3D" id="3.40.630.30">
    <property type="match status" value="1"/>
</dbReference>
<evidence type="ECO:0000256" key="1">
    <source>
        <dbReference type="ARBA" id="ARBA00022679"/>
    </source>
</evidence>
<dbReference type="CDD" id="cd04301">
    <property type="entry name" value="NAT_SF"/>
    <property type="match status" value="1"/>
</dbReference>
<dbReference type="OrthoDB" id="9782266at2"/>
<proteinExistence type="predicted"/>
<dbReference type="InterPro" id="IPR000182">
    <property type="entry name" value="GNAT_dom"/>
</dbReference>
<dbReference type="GO" id="GO:0016747">
    <property type="term" value="F:acyltransferase activity, transferring groups other than amino-acyl groups"/>
    <property type="evidence" value="ECO:0007669"/>
    <property type="project" value="InterPro"/>
</dbReference>
<dbReference type="Pfam" id="PF00583">
    <property type="entry name" value="Acetyltransf_1"/>
    <property type="match status" value="1"/>
</dbReference>
<keyword evidence="5" id="KW-1185">Reference proteome</keyword>
<dbReference type="EMBL" id="JPSL02000039">
    <property type="protein sequence ID" value="KGQ21780.1"/>
    <property type="molecule type" value="Genomic_DNA"/>
</dbReference>
<dbReference type="PANTHER" id="PTHR43877">
    <property type="entry name" value="AMINOALKYLPHOSPHONATE N-ACETYLTRANSFERASE-RELATED-RELATED"/>
    <property type="match status" value="1"/>
</dbReference>
<dbReference type="AlphaFoldDB" id="A0A0A2WTZ6"/>
<gene>
    <name evidence="4" type="ORF">THFILI_06370</name>
</gene>
<evidence type="ECO:0000313" key="5">
    <source>
        <dbReference type="Proteomes" id="UP000030364"/>
    </source>
</evidence>
<dbReference type="SUPFAM" id="SSF55729">
    <property type="entry name" value="Acyl-CoA N-acyltransferases (Nat)"/>
    <property type="match status" value="1"/>
</dbReference>
<dbReference type="RefSeq" id="WP_038064638.1">
    <property type="nucleotide sequence ID" value="NZ_JPSL02000039.1"/>
</dbReference>
<reference evidence="4 5" key="1">
    <citation type="journal article" date="2015" name="Genome Announc.">
        <title>Draft Genome Sequence of the Thermophile Thermus filiformis ATCC 43280, Producer of Carotenoid-(Di)glucoside-Branched Fatty Acid (Di)esters and Source of Hyperthermostable Enzymes of Biotechnological Interest.</title>
        <authorList>
            <person name="Mandelli F."/>
            <person name="Oliveira Ramires B."/>
            <person name="Couger M.B."/>
            <person name="Paixao D.A."/>
            <person name="Camilo C.M."/>
            <person name="Polikarpov I."/>
            <person name="Prade R."/>
            <person name="Riano-Pachon D.M."/>
            <person name="Squina F.M."/>
        </authorList>
    </citation>
    <scope>NUCLEOTIDE SEQUENCE [LARGE SCALE GENOMIC DNA]</scope>
    <source>
        <strain evidence="4 5">ATCC 43280</strain>
    </source>
</reference>
<dbReference type="InterPro" id="IPR016181">
    <property type="entry name" value="Acyl_CoA_acyltransferase"/>
</dbReference>
<evidence type="ECO:0000256" key="2">
    <source>
        <dbReference type="ARBA" id="ARBA00023315"/>
    </source>
</evidence>
<name>A0A0A2WTZ6_THEFI</name>
<dbReference type="STRING" id="276.THFILI_06370"/>
<evidence type="ECO:0000313" key="4">
    <source>
        <dbReference type="EMBL" id="KGQ21780.1"/>
    </source>
</evidence>
<keyword evidence="2" id="KW-0012">Acyltransferase</keyword>
<dbReference type="Proteomes" id="UP000030364">
    <property type="component" value="Unassembled WGS sequence"/>
</dbReference>
<accession>A0A0A2WTZ6</accession>
<dbReference type="PROSITE" id="PS51186">
    <property type="entry name" value="GNAT"/>
    <property type="match status" value="1"/>
</dbReference>
<feature type="domain" description="N-acetyltransferase" evidence="3">
    <location>
        <begin position="9"/>
        <end position="159"/>
    </location>
</feature>
<protein>
    <submittedName>
        <fullName evidence="4">Acetyltransferase</fullName>
    </submittedName>
</protein>